<evidence type="ECO:0000313" key="1">
    <source>
        <dbReference type="EMBL" id="GMN66030.1"/>
    </source>
</evidence>
<proteinExistence type="predicted"/>
<dbReference type="AlphaFoldDB" id="A0AA88E1M3"/>
<evidence type="ECO:0000313" key="2">
    <source>
        <dbReference type="Proteomes" id="UP001187192"/>
    </source>
</evidence>
<protein>
    <submittedName>
        <fullName evidence="1">Uncharacterized protein</fullName>
    </submittedName>
</protein>
<keyword evidence="2" id="KW-1185">Reference proteome</keyword>
<gene>
    <name evidence="1" type="ORF">TIFTF001_035100</name>
</gene>
<reference evidence="1" key="1">
    <citation type="submission" date="2023-07" db="EMBL/GenBank/DDBJ databases">
        <title>draft genome sequence of fig (Ficus carica).</title>
        <authorList>
            <person name="Takahashi T."/>
            <person name="Nishimura K."/>
        </authorList>
    </citation>
    <scope>NUCLEOTIDE SEQUENCE</scope>
</reference>
<organism evidence="1 2">
    <name type="scientific">Ficus carica</name>
    <name type="common">Common fig</name>
    <dbReference type="NCBI Taxonomy" id="3494"/>
    <lineage>
        <taxon>Eukaryota</taxon>
        <taxon>Viridiplantae</taxon>
        <taxon>Streptophyta</taxon>
        <taxon>Embryophyta</taxon>
        <taxon>Tracheophyta</taxon>
        <taxon>Spermatophyta</taxon>
        <taxon>Magnoliopsida</taxon>
        <taxon>eudicotyledons</taxon>
        <taxon>Gunneridae</taxon>
        <taxon>Pentapetalae</taxon>
        <taxon>rosids</taxon>
        <taxon>fabids</taxon>
        <taxon>Rosales</taxon>
        <taxon>Moraceae</taxon>
        <taxon>Ficeae</taxon>
        <taxon>Ficus</taxon>
    </lineage>
</organism>
<comment type="caution">
    <text evidence="1">The sequence shown here is derived from an EMBL/GenBank/DDBJ whole genome shotgun (WGS) entry which is preliminary data.</text>
</comment>
<dbReference type="EMBL" id="BTGU01000281">
    <property type="protein sequence ID" value="GMN66030.1"/>
    <property type="molecule type" value="Genomic_DNA"/>
</dbReference>
<dbReference type="Proteomes" id="UP001187192">
    <property type="component" value="Unassembled WGS sequence"/>
</dbReference>
<accession>A0AA88E1M3</accession>
<name>A0AA88E1M3_FICCA</name>
<sequence>MIARLELQFLPSRSSVQGLRRHDFPWRACSRITITIPASRVSVQGMSRIFFVGERSPETVDRDDHLELQVKVSWERREGDRGILGTREGR</sequence>